<dbReference type="Pfam" id="PF03279">
    <property type="entry name" value="Lip_A_acyltrans"/>
    <property type="match status" value="1"/>
</dbReference>
<organism evidence="8 9">
    <name type="scientific">Tepidicella xavieri</name>
    <dbReference type="NCBI Taxonomy" id="360241"/>
    <lineage>
        <taxon>Bacteria</taxon>
        <taxon>Pseudomonadati</taxon>
        <taxon>Pseudomonadota</taxon>
        <taxon>Betaproteobacteria</taxon>
        <taxon>Burkholderiales</taxon>
        <taxon>Tepidicella</taxon>
    </lineage>
</organism>
<evidence type="ECO:0000313" key="8">
    <source>
        <dbReference type="EMBL" id="TDQ43291.1"/>
    </source>
</evidence>
<comment type="caution">
    <text evidence="8">The sequence shown here is derived from an EMBL/GenBank/DDBJ whole genome shotgun (WGS) entry which is preliminary data.</text>
</comment>
<name>A0A4R6U9X2_9BURK</name>
<evidence type="ECO:0000256" key="3">
    <source>
        <dbReference type="ARBA" id="ARBA00022519"/>
    </source>
</evidence>
<evidence type="ECO:0000256" key="1">
    <source>
        <dbReference type="ARBA" id="ARBA00004533"/>
    </source>
</evidence>
<dbReference type="PANTHER" id="PTHR30606">
    <property type="entry name" value="LIPID A BIOSYNTHESIS LAUROYL ACYLTRANSFERASE"/>
    <property type="match status" value="1"/>
</dbReference>
<evidence type="ECO:0000256" key="7">
    <source>
        <dbReference type="SAM" id="Phobius"/>
    </source>
</evidence>
<evidence type="ECO:0000256" key="2">
    <source>
        <dbReference type="ARBA" id="ARBA00022475"/>
    </source>
</evidence>
<dbReference type="Proteomes" id="UP000295510">
    <property type="component" value="Unassembled WGS sequence"/>
</dbReference>
<reference evidence="8 9" key="1">
    <citation type="submission" date="2019-03" db="EMBL/GenBank/DDBJ databases">
        <title>Genomic Encyclopedia of Type Strains, Phase IV (KMG-IV): sequencing the most valuable type-strain genomes for metagenomic binning, comparative biology and taxonomic classification.</title>
        <authorList>
            <person name="Goeker M."/>
        </authorList>
    </citation>
    <scope>NUCLEOTIDE SEQUENCE [LARGE SCALE GENOMIC DNA]</scope>
    <source>
        <strain evidence="8 9">DSM 19605</strain>
    </source>
</reference>
<keyword evidence="5 7" id="KW-0472">Membrane</keyword>
<dbReference type="CDD" id="cd07984">
    <property type="entry name" value="LPLAT_LABLAT-like"/>
    <property type="match status" value="1"/>
</dbReference>
<accession>A0A4R6U9X2</accession>
<keyword evidence="7" id="KW-1133">Transmembrane helix</keyword>
<dbReference type="PANTHER" id="PTHR30606:SF10">
    <property type="entry name" value="PHOSPHATIDYLINOSITOL MANNOSIDE ACYLTRANSFERASE"/>
    <property type="match status" value="1"/>
</dbReference>
<evidence type="ECO:0000313" key="9">
    <source>
        <dbReference type="Proteomes" id="UP000295510"/>
    </source>
</evidence>
<dbReference type="NCBIfam" id="NF006487">
    <property type="entry name" value="PRK08905.1"/>
    <property type="match status" value="1"/>
</dbReference>
<evidence type="ECO:0000256" key="6">
    <source>
        <dbReference type="ARBA" id="ARBA00023315"/>
    </source>
</evidence>
<dbReference type="OrthoDB" id="8524027at2"/>
<keyword evidence="6" id="KW-0012">Acyltransferase</keyword>
<comment type="subcellular location">
    <subcellularLocation>
        <location evidence="1">Cell inner membrane</location>
    </subcellularLocation>
</comment>
<dbReference type="GO" id="GO:0005886">
    <property type="term" value="C:plasma membrane"/>
    <property type="evidence" value="ECO:0007669"/>
    <property type="project" value="UniProtKB-SubCell"/>
</dbReference>
<sequence>MLLLFRVLGRFPLPMLHALGWALGWLVWLLVPAYRRRWREHTALAGLSARQCRQSVGEAGKQVLELPRLWFGPPVRVGWEGAAHIEAALARGQGMLFLTPHMGCFEVTAQAYAQRFGHLKPMTVLFRPPRKRALAPVLEAARNRPGMASAPATLRGVRQLIGALRRGEAVGLLPDQVPPDGMGVWAPFWGRPAYTMTLSGRFAQVEGTQVLLAWGERLPGGRGFVVHVQPWAAVMDEPLAERSDDIAAQMNRAMEALIRQCPQQYLWGYARFKGPRSGDSPAA</sequence>
<dbReference type="PIRSF" id="PIRSF026649">
    <property type="entry name" value="MsbB"/>
    <property type="match status" value="1"/>
</dbReference>
<keyword evidence="2" id="KW-1003">Cell membrane</keyword>
<keyword evidence="3" id="KW-0997">Cell inner membrane</keyword>
<keyword evidence="9" id="KW-1185">Reference proteome</keyword>
<keyword evidence="4 8" id="KW-0808">Transferase</keyword>
<dbReference type="RefSeq" id="WP_133597175.1">
    <property type="nucleotide sequence ID" value="NZ_SNYL01000007.1"/>
</dbReference>
<dbReference type="InterPro" id="IPR004960">
    <property type="entry name" value="LipA_acyltrans"/>
</dbReference>
<protein>
    <submittedName>
        <fullName evidence="8">KDO2-lipid IV(A) lauroyltransferase</fullName>
    </submittedName>
</protein>
<keyword evidence="7" id="KW-0812">Transmembrane</keyword>
<dbReference type="EMBL" id="SNYL01000007">
    <property type="protein sequence ID" value="TDQ43291.1"/>
    <property type="molecule type" value="Genomic_DNA"/>
</dbReference>
<feature type="transmembrane region" description="Helical" evidence="7">
    <location>
        <begin position="12"/>
        <end position="31"/>
    </location>
</feature>
<gene>
    <name evidence="8" type="ORF">DFR43_10759</name>
</gene>
<dbReference type="GO" id="GO:0016746">
    <property type="term" value="F:acyltransferase activity"/>
    <property type="evidence" value="ECO:0007669"/>
    <property type="project" value="UniProtKB-KW"/>
</dbReference>
<dbReference type="AlphaFoldDB" id="A0A4R6U9X2"/>
<evidence type="ECO:0000256" key="5">
    <source>
        <dbReference type="ARBA" id="ARBA00023136"/>
    </source>
</evidence>
<evidence type="ECO:0000256" key="4">
    <source>
        <dbReference type="ARBA" id="ARBA00022679"/>
    </source>
</evidence>
<dbReference type="GO" id="GO:0009247">
    <property type="term" value="P:glycolipid biosynthetic process"/>
    <property type="evidence" value="ECO:0007669"/>
    <property type="project" value="UniProtKB-ARBA"/>
</dbReference>
<proteinExistence type="predicted"/>